<dbReference type="Gene3D" id="6.10.250.600">
    <property type="match status" value="1"/>
</dbReference>
<dbReference type="STRING" id="1223802.SUTH_00088"/>
<accession>W0SDU8</accession>
<comment type="cofactor">
    <cofactor evidence="1 5">
        <name>FAD</name>
        <dbReference type="ChEBI" id="CHEBI:57692"/>
    </cofactor>
</comment>
<dbReference type="SUPFAM" id="SSF47203">
    <property type="entry name" value="Acyl-CoA dehydrogenase C-terminal domain-like"/>
    <property type="match status" value="1"/>
</dbReference>
<proteinExistence type="inferred from homology"/>
<dbReference type="Gene3D" id="1.20.140.10">
    <property type="entry name" value="Butyryl-CoA Dehydrogenase, subunit A, domain 3"/>
    <property type="match status" value="1"/>
</dbReference>
<evidence type="ECO:0000256" key="3">
    <source>
        <dbReference type="ARBA" id="ARBA00022630"/>
    </source>
</evidence>
<dbReference type="Gene3D" id="2.40.110.20">
    <property type="match status" value="1"/>
</dbReference>
<dbReference type="Proteomes" id="UP000031637">
    <property type="component" value="Chromosome"/>
</dbReference>
<dbReference type="SUPFAM" id="SSF56645">
    <property type="entry name" value="Acyl-CoA dehydrogenase NM domain-like"/>
    <property type="match status" value="1"/>
</dbReference>
<evidence type="ECO:0000256" key="4">
    <source>
        <dbReference type="ARBA" id="ARBA00022827"/>
    </source>
</evidence>
<dbReference type="Pfam" id="PF02770">
    <property type="entry name" value="Acyl-CoA_dh_M"/>
    <property type="match status" value="1"/>
</dbReference>
<dbReference type="InterPro" id="IPR036250">
    <property type="entry name" value="AcylCo_DH-like_C"/>
</dbReference>
<evidence type="ECO:0000256" key="1">
    <source>
        <dbReference type="ARBA" id="ARBA00001974"/>
    </source>
</evidence>
<dbReference type="HOGENOM" id="CLU_016513_0_0_4"/>
<dbReference type="PANTHER" id="PTHR42707:SF3">
    <property type="entry name" value="ACYL-COA DEHYDROGENASE AIDB-RELATED"/>
    <property type="match status" value="1"/>
</dbReference>
<dbReference type="InterPro" id="IPR041504">
    <property type="entry name" value="AidB_N"/>
</dbReference>
<dbReference type="InterPro" id="IPR009075">
    <property type="entry name" value="AcylCo_DH/oxidase_C"/>
</dbReference>
<evidence type="ECO:0000259" key="7">
    <source>
        <dbReference type="Pfam" id="PF02770"/>
    </source>
</evidence>
<keyword evidence="4 5" id="KW-0274">FAD</keyword>
<dbReference type="NCBIfam" id="NF008594">
    <property type="entry name" value="PRK11561.1"/>
    <property type="match status" value="1"/>
</dbReference>
<dbReference type="EMBL" id="AP012547">
    <property type="protein sequence ID" value="BAO27908.1"/>
    <property type="molecule type" value="Genomic_DNA"/>
</dbReference>
<evidence type="ECO:0000313" key="9">
    <source>
        <dbReference type="EMBL" id="BAO27908.1"/>
    </source>
</evidence>
<evidence type="ECO:0000313" key="10">
    <source>
        <dbReference type="Proteomes" id="UP000031637"/>
    </source>
</evidence>
<dbReference type="PROSITE" id="PS00072">
    <property type="entry name" value="ACYL_COA_DH_1"/>
    <property type="match status" value="1"/>
</dbReference>
<feature type="domain" description="Acyl-CoA dehydrogenase/oxidase C-terminal" evidence="6">
    <location>
        <begin position="289"/>
        <end position="443"/>
    </location>
</feature>
<dbReference type="PANTHER" id="PTHR42707">
    <property type="entry name" value="ACYL-COA DEHYDROGENASE"/>
    <property type="match status" value="1"/>
</dbReference>
<keyword evidence="5" id="KW-0560">Oxidoreductase</keyword>
<keyword evidence="3 5" id="KW-0285">Flavoprotein</keyword>
<dbReference type="InterPro" id="IPR052904">
    <property type="entry name" value="Acyl-CoA_dehydrogenase-like"/>
</dbReference>
<comment type="similarity">
    <text evidence="2 5">Belongs to the acyl-CoA dehydrogenase family.</text>
</comment>
<keyword evidence="10" id="KW-1185">Reference proteome</keyword>
<protein>
    <submittedName>
        <fullName evidence="9">Isovaleryl CoA dehydrogenase</fullName>
    </submittedName>
</protein>
<sequence length="551" mass="60583">MIPTPPILSVTHEVLNQAHALENYNAYLNNVPLQEAVAQQGAGWAQDWLIARGAETGSAEWIEHGRLANANPPQLRLFDRYGNRRDEVEFHPSWHECLGWLKRHGCDTGPWADPKPGAHVARAAAYVMFAEIEDGSLCPTTMTYGAVPVLKHVPEIARDWMPKLLSRDYDKRFIPAAQKTGVLIGMGLTEKQGGSDVRANTTRAERMDDGSWRITGHKWFLSAPMCDAFLVTAQSPKGLSCFFVPRWTPDGRLNELRIQRFKEKMGDRSNAGTEAEFWGSQGWLVGEEGRGIPTVLEMGVYTRLDCAIGSTGIMRGALSQAMHHVGLRSAFGKLLRDQPLMINTLADLALETEAATALSMRLARAFDAQEDESENLLRRLLTPVAKFWICKRCPAMVAEAMEVHGGNGYVDEGPMPRLFKQSPLNSIWEGSGNVMCLDTLRAMGRHPKSVDVLAAEIAPALGKNRAFDAFAAKLKDGLANPQDIETRGRELTQGIALAMQGALLLRHAPAPVSEAFCASRLAPNHWGAAFGTLAATTDFRTLLDRAWPGQT</sequence>
<dbReference type="InterPro" id="IPR009100">
    <property type="entry name" value="AcylCoA_DH/oxidase_NM_dom_sf"/>
</dbReference>
<reference evidence="9 10" key="1">
    <citation type="journal article" date="2014" name="Syst. Appl. Microbiol.">
        <title>Complete genomes of freshwater sulfur oxidizers Sulfuricella denitrificans skB26 and Sulfuritalea hydrogenivorans sk43H: genetic insights into the sulfur oxidation pathway of betaproteobacteria.</title>
        <authorList>
            <person name="Watanabe T."/>
            <person name="Kojima H."/>
            <person name="Fukui M."/>
        </authorList>
    </citation>
    <scope>NUCLEOTIDE SEQUENCE [LARGE SCALE GENOMIC DNA]</scope>
    <source>
        <strain evidence="9">DSM22779</strain>
    </source>
</reference>
<feature type="domain" description="Acyl-CoA oxidase/dehydrogenase middle" evidence="7">
    <location>
        <begin position="186"/>
        <end position="277"/>
    </location>
</feature>
<dbReference type="AlphaFoldDB" id="W0SDU8"/>
<dbReference type="Pfam" id="PF00441">
    <property type="entry name" value="Acyl-CoA_dh_1"/>
    <property type="match status" value="1"/>
</dbReference>
<dbReference type="RefSeq" id="WP_041096225.1">
    <property type="nucleotide sequence ID" value="NZ_AP012547.1"/>
</dbReference>
<evidence type="ECO:0000256" key="2">
    <source>
        <dbReference type="ARBA" id="ARBA00009347"/>
    </source>
</evidence>
<evidence type="ECO:0000256" key="5">
    <source>
        <dbReference type="RuleBase" id="RU362125"/>
    </source>
</evidence>
<dbReference type="GO" id="GO:0003995">
    <property type="term" value="F:acyl-CoA dehydrogenase activity"/>
    <property type="evidence" value="ECO:0007669"/>
    <property type="project" value="InterPro"/>
</dbReference>
<dbReference type="InterPro" id="IPR006091">
    <property type="entry name" value="Acyl-CoA_Oxase/DH_mid-dom"/>
</dbReference>
<feature type="domain" description="Adaptive response protein AidB N-terminal" evidence="8">
    <location>
        <begin position="16"/>
        <end position="171"/>
    </location>
</feature>
<organism evidence="9 10">
    <name type="scientific">Sulfuritalea hydrogenivorans sk43H</name>
    <dbReference type="NCBI Taxonomy" id="1223802"/>
    <lineage>
        <taxon>Bacteria</taxon>
        <taxon>Pseudomonadati</taxon>
        <taxon>Pseudomonadota</taxon>
        <taxon>Betaproteobacteria</taxon>
        <taxon>Nitrosomonadales</taxon>
        <taxon>Sterolibacteriaceae</taxon>
        <taxon>Sulfuritalea</taxon>
    </lineage>
</organism>
<dbReference type="InterPro" id="IPR006089">
    <property type="entry name" value="Acyl-CoA_DH_CS"/>
</dbReference>
<evidence type="ECO:0000259" key="8">
    <source>
        <dbReference type="Pfam" id="PF18158"/>
    </source>
</evidence>
<dbReference type="KEGG" id="shd:SUTH_00088"/>
<name>W0SDU8_9PROT</name>
<dbReference type="Pfam" id="PF18158">
    <property type="entry name" value="AidB_N"/>
    <property type="match status" value="1"/>
</dbReference>
<evidence type="ECO:0000259" key="6">
    <source>
        <dbReference type="Pfam" id="PF00441"/>
    </source>
</evidence>
<gene>
    <name evidence="9" type="ORF">SUTH_00088</name>
</gene>